<evidence type="ECO:0000256" key="17">
    <source>
        <dbReference type="SAM" id="SignalP"/>
    </source>
</evidence>
<dbReference type="EC" id="7.1.1.2" evidence="3 16"/>
<feature type="transmembrane region" description="Helical" evidence="16">
    <location>
        <begin position="186"/>
        <end position="204"/>
    </location>
</feature>
<evidence type="ECO:0000256" key="12">
    <source>
        <dbReference type="ARBA" id="ARBA00023075"/>
    </source>
</evidence>
<dbReference type="EMBL" id="MW542504">
    <property type="protein sequence ID" value="QTD82975.1"/>
    <property type="molecule type" value="Genomic_DNA"/>
</dbReference>
<feature type="domain" description="NADH:quinone oxidoreductase/Mrp antiporter transmembrane" evidence="18">
    <location>
        <begin position="110"/>
        <end position="397"/>
    </location>
</feature>
<protein>
    <recommendedName>
        <fullName evidence="4 16">NADH-ubiquinone oxidoreductase chain 4</fullName>
        <ecNumber evidence="3 16">7.1.1.2</ecNumber>
    </recommendedName>
</protein>
<evidence type="ECO:0000256" key="13">
    <source>
        <dbReference type="ARBA" id="ARBA00023128"/>
    </source>
</evidence>
<dbReference type="GO" id="GO:0031966">
    <property type="term" value="C:mitochondrial membrane"/>
    <property type="evidence" value="ECO:0007669"/>
    <property type="project" value="UniProtKB-SubCell"/>
</dbReference>
<evidence type="ECO:0000256" key="16">
    <source>
        <dbReference type="RuleBase" id="RU003297"/>
    </source>
</evidence>
<dbReference type="GO" id="GO:0008137">
    <property type="term" value="F:NADH dehydrogenase (ubiquinone) activity"/>
    <property type="evidence" value="ECO:0007669"/>
    <property type="project" value="UniProtKB-UniRule"/>
</dbReference>
<evidence type="ECO:0000256" key="6">
    <source>
        <dbReference type="ARBA" id="ARBA00022660"/>
    </source>
</evidence>
<keyword evidence="17" id="KW-0732">Signal</keyword>
<evidence type="ECO:0000313" key="20">
    <source>
        <dbReference type="EMBL" id="QTD82975.1"/>
    </source>
</evidence>
<comment type="catalytic activity">
    <reaction evidence="15 16">
        <text>a ubiquinone + NADH + 5 H(+)(in) = a ubiquinol + NAD(+) + 4 H(+)(out)</text>
        <dbReference type="Rhea" id="RHEA:29091"/>
        <dbReference type="Rhea" id="RHEA-COMP:9565"/>
        <dbReference type="Rhea" id="RHEA-COMP:9566"/>
        <dbReference type="ChEBI" id="CHEBI:15378"/>
        <dbReference type="ChEBI" id="CHEBI:16389"/>
        <dbReference type="ChEBI" id="CHEBI:17976"/>
        <dbReference type="ChEBI" id="CHEBI:57540"/>
        <dbReference type="ChEBI" id="CHEBI:57945"/>
        <dbReference type="EC" id="7.1.1.2"/>
    </reaction>
</comment>
<keyword evidence="5 16" id="KW-0813">Transport</keyword>
<feature type="transmembrane region" description="Helical" evidence="16">
    <location>
        <begin position="28"/>
        <end position="44"/>
    </location>
</feature>
<evidence type="ECO:0000256" key="9">
    <source>
        <dbReference type="ARBA" id="ARBA00022982"/>
    </source>
</evidence>
<accession>A0A8A4VMG8</accession>
<dbReference type="GO" id="GO:0003954">
    <property type="term" value="F:NADH dehydrogenase activity"/>
    <property type="evidence" value="ECO:0007669"/>
    <property type="project" value="TreeGrafter"/>
</dbReference>
<evidence type="ECO:0000256" key="5">
    <source>
        <dbReference type="ARBA" id="ARBA00022448"/>
    </source>
</evidence>
<evidence type="ECO:0000256" key="8">
    <source>
        <dbReference type="ARBA" id="ARBA00022967"/>
    </source>
</evidence>
<dbReference type="GO" id="GO:0015990">
    <property type="term" value="P:electron transport coupled proton transport"/>
    <property type="evidence" value="ECO:0007669"/>
    <property type="project" value="TreeGrafter"/>
</dbReference>
<dbReference type="PRINTS" id="PR01437">
    <property type="entry name" value="NUOXDRDTASE4"/>
</dbReference>
<geneLocation type="mitochondrion" evidence="20"/>
<feature type="transmembrane region" description="Helical" evidence="16">
    <location>
        <begin position="90"/>
        <end position="107"/>
    </location>
</feature>
<gene>
    <name evidence="20" type="primary">nad4</name>
</gene>
<feature type="transmembrane region" description="Helical" evidence="16">
    <location>
        <begin position="307"/>
        <end position="325"/>
    </location>
</feature>
<sequence>MLSLTFMSFSLLLLPLAPSNKRWYTTTFSLMLISMLSLLKLYPLNSSMSLSSSIFSIDFLSSPLITLTFWISSLMLLASFPILINSVAPNMFLFMLSSLNFILLMTFSMNNFLLFYICFEASLIPTLFMILGWGAQPERLQASFYFILYTVMASLPLLLSLMFIFKSNNTLFMLSPHWQPATSNNLLFMWWLMSITAFMVKMPLYSTHLWLPKAHVEAPVAGSMILAGLLLKLGSYGLIRIAILFPHINMKLLPLMAAISMWGAIVTSMICIRQTDIKALIAYSSVGHMGLVVAASMTNTTWGWEGALIMMLAHGLCSSALFAMANMTYETTHTRSLFLTKGLLSFFPAMTMMWFIMLAANMAAPPTLNLAGEIIMLTSILSASSSMMFLIALTSFLAGAYSLFLYTSTQHGAFPNFMGPLSLFSTRNFSVISLHAIPLIFFILKSDIIMNWLS</sequence>
<dbReference type="AlphaFoldDB" id="A0A8A4VMG8"/>
<dbReference type="GO" id="GO:0042773">
    <property type="term" value="P:ATP synthesis coupled electron transport"/>
    <property type="evidence" value="ECO:0007669"/>
    <property type="project" value="InterPro"/>
</dbReference>
<keyword evidence="7 16" id="KW-0812">Transmembrane</keyword>
<evidence type="ECO:0000256" key="4">
    <source>
        <dbReference type="ARBA" id="ARBA00021006"/>
    </source>
</evidence>
<feature type="chain" id="PRO_5032863601" description="NADH-ubiquinone oxidoreductase chain 4" evidence="17">
    <location>
        <begin position="20"/>
        <end position="454"/>
    </location>
</feature>
<keyword evidence="11 16" id="KW-0520">NAD</keyword>
<keyword evidence="9 16" id="KW-0249">Electron transport</keyword>
<comment type="similarity">
    <text evidence="2 16">Belongs to the complex I subunit 4 family.</text>
</comment>
<dbReference type="Pfam" id="PF01059">
    <property type="entry name" value="Oxidored_q5_N"/>
    <property type="match status" value="1"/>
</dbReference>
<feature type="transmembrane region" description="Helical" evidence="16">
    <location>
        <begin position="252"/>
        <end position="271"/>
    </location>
</feature>
<evidence type="ECO:0000259" key="19">
    <source>
        <dbReference type="Pfam" id="PF01059"/>
    </source>
</evidence>
<keyword evidence="8" id="KW-1278">Translocase</keyword>
<feature type="transmembrane region" description="Helical" evidence="16">
    <location>
        <begin position="114"/>
        <end position="136"/>
    </location>
</feature>
<evidence type="ECO:0000256" key="1">
    <source>
        <dbReference type="ARBA" id="ARBA00004225"/>
    </source>
</evidence>
<evidence type="ECO:0000256" key="2">
    <source>
        <dbReference type="ARBA" id="ARBA00009025"/>
    </source>
</evidence>
<comment type="function">
    <text evidence="16">Core subunit of the mitochondrial membrane respiratory chain NADH dehydrogenase (Complex I) which catalyzes electron transfer from NADH through the respiratory chain, using ubiquinone as an electron acceptor. Essential for the catalytic activity and assembly of complex I.</text>
</comment>
<keyword evidence="14 16" id="KW-0472">Membrane</keyword>
<reference evidence="20" key="1">
    <citation type="submission" date="2021-01" db="EMBL/GenBank/DDBJ databases">
        <authorList>
            <person name="Nam S.-E."/>
            <person name="Lee S."/>
            <person name="Rhee J.-S."/>
        </authorList>
    </citation>
    <scope>NUCLEOTIDE SEQUENCE</scope>
</reference>
<dbReference type="PANTHER" id="PTHR43507">
    <property type="entry name" value="NADH-UBIQUINONE OXIDOREDUCTASE CHAIN 4"/>
    <property type="match status" value="1"/>
</dbReference>
<feature type="signal peptide" evidence="17">
    <location>
        <begin position="1"/>
        <end position="19"/>
    </location>
</feature>
<dbReference type="InterPro" id="IPR000260">
    <property type="entry name" value="NADH4_N"/>
</dbReference>
<feature type="domain" description="NADH:ubiquinone oxidoreductase chain 4 N-terminal" evidence="19">
    <location>
        <begin position="1"/>
        <end position="106"/>
    </location>
</feature>
<dbReference type="InterPro" id="IPR003918">
    <property type="entry name" value="NADH_UbQ_OxRdtase"/>
</dbReference>
<evidence type="ECO:0000256" key="10">
    <source>
        <dbReference type="ARBA" id="ARBA00022989"/>
    </source>
</evidence>
<proteinExistence type="inferred from homology"/>
<name>A0A8A4VMG8_9ANNE</name>
<evidence type="ECO:0000259" key="18">
    <source>
        <dbReference type="Pfam" id="PF00361"/>
    </source>
</evidence>
<keyword evidence="12 16" id="KW-0830">Ubiquinone</keyword>
<dbReference type="PANTHER" id="PTHR43507:SF20">
    <property type="entry name" value="NADH-UBIQUINONE OXIDOREDUCTASE CHAIN 4"/>
    <property type="match status" value="1"/>
</dbReference>
<comment type="subcellular location">
    <subcellularLocation>
        <location evidence="1 16">Mitochondrion membrane</location>
        <topology evidence="1 16">Multi-pass membrane protein</topology>
    </subcellularLocation>
</comment>
<dbReference type="Pfam" id="PF00361">
    <property type="entry name" value="Proton_antipo_M"/>
    <property type="match status" value="1"/>
</dbReference>
<feature type="transmembrane region" description="Helical" evidence="16">
    <location>
        <begin position="224"/>
        <end position="245"/>
    </location>
</feature>
<evidence type="ECO:0000256" key="15">
    <source>
        <dbReference type="ARBA" id="ARBA00049551"/>
    </source>
</evidence>
<feature type="transmembrane region" description="Helical" evidence="16">
    <location>
        <begin position="142"/>
        <end position="165"/>
    </location>
</feature>
<dbReference type="InterPro" id="IPR001750">
    <property type="entry name" value="ND/Mrp_TM"/>
</dbReference>
<evidence type="ECO:0000256" key="11">
    <source>
        <dbReference type="ARBA" id="ARBA00023027"/>
    </source>
</evidence>
<dbReference type="GO" id="GO:0048039">
    <property type="term" value="F:ubiquinone binding"/>
    <property type="evidence" value="ECO:0007669"/>
    <property type="project" value="TreeGrafter"/>
</dbReference>
<evidence type="ECO:0000256" key="7">
    <source>
        <dbReference type="ARBA" id="ARBA00022692"/>
    </source>
</evidence>
<keyword evidence="10 16" id="KW-1133">Transmembrane helix</keyword>
<organism evidence="20">
    <name type="scientific">Melinna cristata</name>
    <dbReference type="NCBI Taxonomy" id="222004"/>
    <lineage>
        <taxon>Eukaryota</taxon>
        <taxon>Metazoa</taxon>
        <taxon>Spiralia</taxon>
        <taxon>Lophotrochozoa</taxon>
        <taxon>Annelida</taxon>
        <taxon>Polychaeta</taxon>
        <taxon>Sedentaria</taxon>
        <taxon>Canalipalpata</taxon>
        <taxon>Terebellida</taxon>
        <taxon>Terebelliformia</taxon>
        <taxon>Melinnidae</taxon>
        <taxon>Melinna</taxon>
    </lineage>
</organism>
<keyword evidence="13 16" id="KW-0496">Mitochondrion</keyword>
<keyword evidence="6 16" id="KW-0679">Respiratory chain</keyword>
<feature type="transmembrane region" description="Helical" evidence="16">
    <location>
        <begin position="424"/>
        <end position="444"/>
    </location>
</feature>
<evidence type="ECO:0000256" key="3">
    <source>
        <dbReference type="ARBA" id="ARBA00012944"/>
    </source>
</evidence>
<evidence type="ECO:0000256" key="14">
    <source>
        <dbReference type="ARBA" id="ARBA00023136"/>
    </source>
</evidence>
<feature type="transmembrane region" description="Helical" evidence="16">
    <location>
        <begin position="345"/>
        <end position="364"/>
    </location>
</feature>
<feature type="transmembrane region" description="Helical" evidence="16">
    <location>
        <begin position="376"/>
        <end position="404"/>
    </location>
</feature>